<keyword evidence="1" id="KW-0732">Signal</keyword>
<name>A0A4R1BC60_9BACT</name>
<evidence type="ECO:0000313" key="2">
    <source>
        <dbReference type="EMBL" id="TCJ14584.1"/>
    </source>
</evidence>
<gene>
    <name evidence="2" type="ORF">EPD60_11415</name>
</gene>
<proteinExistence type="predicted"/>
<evidence type="ECO:0000313" key="3">
    <source>
        <dbReference type="Proteomes" id="UP000295334"/>
    </source>
</evidence>
<evidence type="ECO:0000256" key="1">
    <source>
        <dbReference type="SAM" id="SignalP"/>
    </source>
</evidence>
<protein>
    <recommendedName>
        <fullName evidence="4">DUF4595 domain-containing protein</fullName>
    </recommendedName>
</protein>
<keyword evidence="3" id="KW-1185">Reference proteome</keyword>
<dbReference type="RefSeq" id="WP_131449574.1">
    <property type="nucleotide sequence ID" value="NZ_SJZI01000042.1"/>
</dbReference>
<evidence type="ECO:0008006" key="4">
    <source>
        <dbReference type="Google" id="ProtNLM"/>
    </source>
</evidence>
<sequence>MRSFLLAALVLLAAVSCRRLTDSTSPAVYAAPQLAYVYTVDSTSGRSDTVNRQSITYDAQGRTLEIVDLGLNRAGDTAHFVRRHFEYGTDTLAARSIVYWHYYGSGGYQRFDTITYRHENGVLVYDSSRLHRDNGDVETRVRRRTYHSSYIADTVLLVAESGGVADTTHQESRSWLTRVGLYTLRQLDSVQEWHNTPDLFYHRYDLNITPSVVPNPFYGVYKMVGDELADHYLSVYSSVEFSGPTLPAQTSSDYHYWAAGQVPVSGGTETVQYRPYVRADGFPVRITEIRGGGGVSQTVHHLLVYN</sequence>
<feature type="signal peptide" evidence="1">
    <location>
        <begin position="1"/>
        <end position="21"/>
    </location>
</feature>
<reference evidence="2 3" key="1">
    <citation type="submission" date="2019-03" db="EMBL/GenBank/DDBJ databases">
        <authorList>
            <person name="Kim M.K.M."/>
        </authorList>
    </citation>
    <scope>NUCLEOTIDE SEQUENCE [LARGE SCALE GENOMIC DNA]</scope>
    <source>
        <strain evidence="2 3">17J68-12</strain>
    </source>
</reference>
<comment type="caution">
    <text evidence="2">The sequence shown here is derived from an EMBL/GenBank/DDBJ whole genome shotgun (WGS) entry which is preliminary data.</text>
</comment>
<dbReference type="Proteomes" id="UP000295334">
    <property type="component" value="Unassembled WGS sequence"/>
</dbReference>
<dbReference type="PROSITE" id="PS51257">
    <property type="entry name" value="PROKAR_LIPOPROTEIN"/>
    <property type="match status" value="1"/>
</dbReference>
<feature type="chain" id="PRO_5020513029" description="DUF4595 domain-containing protein" evidence="1">
    <location>
        <begin position="22"/>
        <end position="306"/>
    </location>
</feature>
<accession>A0A4R1BC60</accession>
<organism evidence="2 3">
    <name type="scientific">Flaviaesturariibacter flavus</name>
    <dbReference type="NCBI Taxonomy" id="2502780"/>
    <lineage>
        <taxon>Bacteria</taxon>
        <taxon>Pseudomonadati</taxon>
        <taxon>Bacteroidota</taxon>
        <taxon>Chitinophagia</taxon>
        <taxon>Chitinophagales</taxon>
        <taxon>Chitinophagaceae</taxon>
        <taxon>Flaviaestuariibacter</taxon>
    </lineage>
</organism>
<dbReference type="EMBL" id="SJZI01000042">
    <property type="protein sequence ID" value="TCJ14584.1"/>
    <property type="molecule type" value="Genomic_DNA"/>
</dbReference>
<dbReference type="AlphaFoldDB" id="A0A4R1BC60"/>